<keyword evidence="1 5" id="KW-0963">Cytoplasm</keyword>
<comment type="subunit">
    <text evidence="5">Heterooligomer composed of large and small subunits.</text>
</comment>
<comment type="similarity">
    <text evidence="5 6">Belongs to the XseA family.</text>
</comment>
<comment type="function">
    <text evidence="5">Bidirectionally degrades single-stranded DNA into large acid-insoluble oligonucleotides, which are then degraded further into small acid-soluble oligonucleotides.</text>
</comment>
<dbReference type="EMBL" id="CP003137">
    <property type="protein sequence ID" value="AEV95330.1"/>
    <property type="molecule type" value="Genomic_DNA"/>
</dbReference>
<accession>G8PDJ5</accession>
<dbReference type="HAMAP" id="MF_00378">
    <property type="entry name" value="Exonuc_7_L"/>
    <property type="match status" value="1"/>
</dbReference>
<feature type="domain" description="OB-fold nucleic acid binding" evidence="8">
    <location>
        <begin position="6"/>
        <end position="100"/>
    </location>
</feature>
<gene>
    <name evidence="5 9" type="primary">xseA</name>
    <name evidence="9" type="ordered locus">PECL_1062</name>
</gene>
<dbReference type="KEGG" id="pce:PECL_1062"/>
<reference evidence="9 10" key="1">
    <citation type="journal article" date="2012" name="J. Bacteriol.">
        <title>Complete Genome Sequence of the Beer Spoilage Organism Pediococcus claussenii ATCC BAA-344T.</title>
        <authorList>
            <person name="Pittet V."/>
            <person name="Abegunde T."/>
            <person name="Marfleet T."/>
            <person name="Haakensen M."/>
            <person name="Morrow K."/>
            <person name="Jayaprakash T."/>
            <person name="Schroeder K."/>
            <person name="Trost B."/>
            <person name="Byrns S."/>
            <person name="Bergsveinson J."/>
            <person name="Kusalik A."/>
            <person name="Ziola B."/>
        </authorList>
    </citation>
    <scope>NUCLEOTIDE SEQUENCE [LARGE SCALE GENOMIC DNA]</scope>
    <source>
        <strain evidence="9 10">ATCC BAA-344</strain>
    </source>
</reference>
<dbReference type="Pfam" id="PF13742">
    <property type="entry name" value="tRNA_anti_2"/>
    <property type="match status" value="1"/>
</dbReference>
<dbReference type="InterPro" id="IPR020579">
    <property type="entry name" value="Exonuc_VII_lsu_C"/>
</dbReference>
<keyword evidence="10" id="KW-1185">Reference proteome</keyword>
<dbReference type="HOGENOM" id="CLU_023625_3_1_9"/>
<evidence type="ECO:0000313" key="9">
    <source>
        <dbReference type="EMBL" id="AEV95330.1"/>
    </source>
</evidence>
<keyword evidence="3 5" id="KW-0378">Hydrolase</keyword>
<dbReference type="STRING" id="701521.PECL_1062"/>
<dbReference type="GO" id="GO:0009318">
    <property type="term" value="C:exodeoxyribonuclease VII complex"/>
    <property type="evidence" value="ECO:0007669"/>
    <property type="project" value="UniProtKB-UniRule"/>
</dbReference>
<proteinExistence type="inferred from homology"/>
<dbReference type="eggNOG" id="COG1570">
    <property type="taxonomic scope" value="Bacteria"/>
</dbReference>
<evidence type="ECO:0000259" key="7">
    <source>
        <dbReference type="Pfam" id="PF02601"/>
    </source>
</evidence>
<keyword evidence="4 5" id="KW-0269">Exonuclease</keyword>
<evidence type="ECO:0000256" key="6">
    <source>
        <dbReference type="RuleBase" id="RU004355"/>
    </source>
</evidence>
<dbReference type="InterPro" id="IPR025824">
    <property type="entry name" value="OB-fold_nuc-bd_dom"/>
</dbReference>
<evidence type="ECO:0000256" key="5">
    <source>
        <dbReference type="HAMAP-Rule" id="MF_00378"/>
    </source>
</evidence>
<protein>
    <recommendedName>
        <fullName evidence="5">Exodeoxyribonuclease 7 large subunit</fullName>
        <ecNumber evidence="5">3.1.11.6</ecNumber>
    </recommendedName>
    <alternativeName>
        <fullName evidence="5">Exodeoxyribonuclease VII large subunit</fullName>
        <shortName evidence="5">Exonuclease VII large subunit</shortName>
    </alternativeName>
</protein>
<dbReference type="GO" id="GO:0008855">
    <property type="term" value="F:exodeoxyribonuclease VII activity"/>
    <property type="evidence" value="ECO:0007669"/>
    <property type="project" value="UniProtKB-UniRule"/>
</dbReference>
<dbReference type="CDD" id="cd04489">
    <property type="entry name" value="ExoVII_LU_OBF"/>
    <property type="match status" value="1"/>
</dbReference>
<dbReference type="PANTHER" id="PTHR30008">
    <property type="entry name" value="EXODEOXYRIBONUCLEASE 7 LARGE SUBUNIT"/>
    <property type="match status" value="1"/>
</dbReference>
<evidence type="ECO:0000256" key="3">
    <source>
        <dbReference type="ARBA" id="ARBA00022801"/>
    </source>
</evidence>
<dbReference type="PANTHER" id="PTHR30008:SF0">
    <property type="entry name" value="EXODEOXYRIBONUCLEASE 7 LARGE SUBUNIT"/>
    <property type="match status" value="1"/>
</dbReference>
<dbReference type="InterPro" id="IPR003753">
    <property type="entry name" value="Exonuc_VII_L"/>
</dbReference>
<evidence type="ECO:0000256" key="4">
    <source>
        <dbReference type="ARBA" id="ARBA00022839"/>
    </source>
</evidence>
<dbReference type="PATRIC" id="fig|701521.8.peg.1009"/>
<dbReference type="Proteomes" id="UP000005444">
    <property type="component" value="Chromosome"/>
</dbReference>
<dbReference type="GO" id="GO:0003676">
    <property type="term" value="F:nucleic acid binding"/>
    <property type="evidence" value="ECO:0007669"/>
    <property type="project" value="InterPro"/>
</dbReference>
<comment type="catalytic activity">
    <reaction evidence="5 6">
        <text>Exonucleolytic cleavage in either 5'- to 3'- or 3'- to 5'-direction to yield nucleoside 5'-phosphates.</text>
        <dbReference type="EC" id="3.1.11.6"/>
    </reaction>
</comment>
<dbReference type="GO" id="GO:0005737">
    <property type="term" value="C:cytoplasm"/>
    <property type="evidence" value="ECO:0007669"/>
    <property type="project" value="UniProtKB-SubCell"/>
</dbReference>
<dbReference type="Pfam" id="PF02601">
    <property type="entry name" value="Exonuc_VII_L"/>
    <property type="match status" value="1"/>
</dbReference>
<organism evidence="9 10">
    <name type="scientific">Pediococcus claussenii (strain ATCC BAA-344 / DSM 14800 / JCM 18046 / KCTC 3811 / LMG 21948 / P06)</name>
    <dbReference type="NCBI Taxonomy" id="701521"/>
    <lineage>
        <taxon>Bacteria</taxon>
        <taxon>Bacillati</taxon>
        <taxon>Bacillota</taxon>
        <taxon>Bacilli</taxon>
        <taxon>Lactobacillales</taxon>
        <taxon>Lactobacillaceae</taxon>
        <taxon>Pediococcus</taxon>
    </lineage>
</organism>
<feature type="domain" description="Exonuclease VII large subunit C-terminal" evidence="7">
    <location>
        <begin position="127"/>
        <end position="435"/>
    </location>
</feature>
<dbReference type="AlphaFoldDB" id="G8PDJ5"/>
<name>G8PDJ5_PEDCP</name>
<dbReference type="EC" id="3.1.11.6" evidence="5"/>
<dbReference type="RefSeq" id="WP_014215527.1">
    <property type="nucleotide sequence ID" value="NC_016605.1"/>
</dbReference>
<evidence type="ECO:0000256" key="2">
    <source>
        <dbReference type="ARBA" id="ARBA00022722"/>
    </source>
</evidence>
<evidence type="ECO:0000256" key="1">
    <source>
        <dbReference type="ARBA" id="ARBA00022490"/>
    </source>
</evidence>
<dbReference type="NCBIfam" id="TIGR00237">
    <property type="entry name" value="xseA"/>
    <property type="match status" value="1"/>
</dbReference>
<comment type="subcellular location">
    <subcellularLocation>
        <location evidence="5 6">Cytoplasm</location>
    </subcellularLocation>
</comment>
<sequence length="448" mass="50432">MDEQYLTVTALTSYIKKKFDVDPYLQKIYLSGEISNFRIRPGHQYFSLKDENSKINAVMFKSAFSKVKFQPEEGMKVLVSGRVSVFPGNGGYQIYIDNMQPDGIGALYQAYQQLKEKLAKEGLFTIAKKTIPKFPKKIAVVTSPSGAVIRDIITTVRRRYPIAQIVLFPAQVQGEGASADITRQIKRANQLASFDTLIIGRGGGSIEDLWPFNEENVARAIFDSELPVISSVGHETDTTIADLVADVRAATPTAAAELATPVLTDELVNLEQQRIRVINATKNLLDLKKQSLKNIKKSFLFSNPERLYEGYVQNLDLLKQRLFDNQRNILEDKRKSLEVKSLYLSNNDFPNRIKLLKQTVINLSERNKNAAKQQYLNKNNRFASLAESLDHLSPLKIMGRGYSYVTSNNKVIKNATDLKPSMMINLHFSDGEASAEIKKIEKENLENG</sequence>
<evidence type="ECO:0000259" key="8">
    <source>
        <dbReference type="Pfam" id="PF13742"/>
    </source>
</evidence>
<evidence type="ECO:0000313" key="10">
    <source>
        <dbReference type="Proteomes" id="UP000005444"/>
    </source>
</evidence>
<dbReference type="GO" id="GO:0006308">
    <property type="term" value="P:DNA catabolic process"/>
    <property type="evidence" value="ECO:0007669"/>
    <property type="project" value="UniProtKB-UniRule"/>
</dbReference>
<keyword evidence="2 5" id="KW-0540">Nuclease</keyword>